<keyword evidence="2" id="KW-1185">Reference proteome</keyword>
<dbReference type="Proteomes" id="UP000254508">
    <property type="component" value="Chromosome"/>
</dbReference>
<gene>
    <name evidence="1" type="ORF">DVR09_00135</name>
</gene>
<dbReference type="EMBL" id="CP031357">
    <property type="protein sequence ID" value="AXK40945.1"/>
    <property type="molecule type" value="Genomic_DNA"/>
</dbReference>
<accession>A0A345YAJ3</accession>
<evidence type="ECO:0008006" key="3">
    <source>
        <dbReference type="Google" id="ProtNLM"/>
    </source>
</evidence>
<organism evidence="1 2">
    <name type="scientific">Erythrobacter aureus</name>
    <dbReference type="NCBI Taxonomy" id="2182384"/>
    <lineage>
        <taxon>Bacteria</taxon>
        <taxon>Pseudomonadati</taxon>
        <taxon>Pseudomonadota</taxon>
        <taxon>Alphaproteobacteria</taxon>
        <taxon>Sphingomonadales</taxon>
        <taxon>Erythrobacteraceae</taxon>
        <taxon>Erythrobacter/Porphyrobacter group</taxon>
        <taxon>Erythrobacter</taxon>
    </lineage>
</organism>
<dbReference type="KEGG" id="err:DVR09_00135"/>
<name>A0A345YAJ3_9SPHN</name>
<evidence type="ECO:0000313" key="2">
    <source>
        <dbReference type="Proteomes" id="UP000254508"/>
    </source>
</evidence>
<reference evidence="2" key="1">
    <citation type="submission" date="2018-07" db="EMBL/GenBank/DDBJ databases">
        <title>Genome sequence of Erythrobacter strain YH-07, an antagonistic bacterium isolated from Yellow Sea.</title>
        <authorList>
            <person name="Tang T."/>
            <person name="Liu Q."/>
            <person name="Sun X."/>
        </authorList>
    </citation>
    <scope>NUCLEOTIDE SEQUENCE [LARGE SCALE GENOMIC DNA]</scope>
    <source>
        <strain evidence="2">YH-07</strain>
    </source>
</reference>
<sequence length="75" mass="8342">MIDCRTVADFRVEDCVVVGESPQGSGIGKAVQAAAWQFKVRPPQRAGRPMVGEWVRIRIFYEIEPGAAARLRFGH</sequence>
<evidence type="ECO:0000313" key="1">
    <source>
        <dbReference type="EMBL" id="AXK40945.1"/>
    </source>
</evidence>
<dbReference type="AlphaFoldDB" id="A0A345YAJ3"/>
<protein>
    <recommendedName>
        <fullName evidence="3">TonB C-terminal domain-containing protein</fullName>
    </recommendedName>
</protein>
<proteinExistence type="predicted"/>
<dbReference type="OrthoDB" id="7410762at2"/>